<feature type="signal peptide" evidence="1">
    <location>
        <begin position="1"/>
        <end position="28"/>
    </location>
</feature>
<dbReference type="Proteomes" id="UP000554482">
    <property type="component" value="Unassembled WGS sequence"/>
</dbReference>
<evidence type="ECO:0000313" key="2">
    <source>
        <dbReference type="EMBL" id="KAF5181062.1"/>
    </source>
</evidence>
<proteinExistence type="predicted"/>
<feature type="chain" id="PRO_5029536018" evidence="1">
    <location>
        <begin position="29"/>
        <end position="82"/>
    </location>
</feature>
<organism evidence="2 3">
    <name type="scientific">Thalictrum thalictroides</name>
    <name type="common">Rue-anemone</name>
    <name type="synonym">Anemone thalictroides</name>
    <dbReference type="NCBI Taxonomy" id="46969"/>
    <lineage>
        <taxon>Eukaryota</taxon>
        <taxon>Viridiplantae</taxon>
        <taxon>Streptophyta</taxon>
        <taxon>Embryophyta</taxon>
        <taxon>Tracheophyta</taxon>
        <taxon>Spermatophyta</taxon>
        <taxon>Magnoliopsida</taxon>
        <taxon>Ranunculales</taxon>
        <taxon>Ranunculaceae</taxon>
        <taxon>Thalictroideae</taxon>
        <taxon>Thalictrum</taxon>
    </lineage>
</organism>
<protein>
    <submittedName>
        <fullName evidence="2">Uncharacterized protein</fullName>
    </submittedName>
</protein>
<comment type="caution">
    <text evidence="2">The sequence shown here is derived from an EMBL/GenBank/DDBJ whole genome shotgun (WGS) entry which is preliminary data.</text>
</comment>
<dbReference type="AlphaFoldDB" id="A0A7J6V9K6"/>
<sequence length="82" mass="9008">MERSSIKLFSLVVLLVVSGIPFMKHVNAQGTPRDTRQDFPCPGGRIGVCDNHGCLCETEKRPTPCNTRSSGLSIPYGAKWDM</sequence>
<accession>A0A7J6V9K6</accession>
<evidence type="ECO:0000256" key="1">
    <source>
        <dbReference type="SAM" id="SignalP"/>
    </source>
</evidence>
<gene>
    <name evidence="2" type="ORF">FRX31_029353</name>
</gene>
<dbReference type="EMBL" id="JABWDY010036603">
    <property type="protein sequence ID" value="KAF5181062.1"/>
    <property type="molecule type" value="Genomic_DNA"/>
</dbReference>
<keyword evidence="3" id="KW-1185">Reference proteome</keyword>
<reference evidence="2 3" key="1">
    <citation type="submission" date="2020-06" db="EMBL/GenBank/DDBJ databases">
        <title>Transcriptomic and genomic resources for Thalictrum thalictroides and T. hernandezii: Facilitating candidate gene discovery in an emerging model plant lineage.</title>
        <authorList>
            <person name="Arias T."/>
            <person name="Riano-Pachon D.M."/>
            <person name="Di Stilio V.S."/>
        </authorList>
    </citation>
    <scope>NUCLEOTIDE SEQUENCE [LARGE SCALE GENOMIC DNA]</scope>
    <source>
        <strain evidence="3">cv. WT478/WT964</strain>
        <tissue evidence="2">Leaves</tissue>
    </source>
</reference>
<name>A0A7J6V9K6_THATH</name>
<evidence type="ECO:0000313" key="3">
    <source>
        <dbReference type="Proteomes" id="UP000554482"/>
    </source>
</evidence>
<dbReference type="OrthoDB" id="10428728at2759"/>
<keyword evidence="1" id="KW-0732">Signal</keyword>